<dbReference type="Pfam" id="PF01926">
    <property type="entry name" value="MMR_HSR1"/>
    <property type="match status" value="1"/>
</dbReference>
<evidence type="ECO:0000313" key="5">
    <source>
        <dbReference type="Proteomes" id="UP000030764"/>
    </source>
</evidence>
<dbReference type="EMBL" id="KL363310">
    <property type="protein sequence ID" value="KFD47920.1"/>
    <property type="molecule type" value="Genomic_DNA"/>
</dbReference>
<dbReference type="PROSITE" id="PS50031">
    <property type="entry name" value="EH"/>
    <property type="match status" value="1"/>
</dbReference>
<dbReference type="PANTHER" id="PTHR43681:SF1">
    <property type="entry name" value="SARCALUMENIN"/>
    <property type="match status" value="1"/>
</dbReference>
<dbReference type="Gene3D" id="1.10.238.10">
    <property type="entry name" value="EF-hand"/>
    <property type="match status" value="1"/>
</dbReference>
<dbReference type="InterPro" id="IPR011992">
    <property type="entry name" value="EF-hand-dom_pair"/>
</dbReference>
<dbReference type="InterPro" id="IPR000261">
    <property type="entry name" value="EH_dom"/>
</dbReference>
<evidence type="ECO:0000313" key="4">
    <source>
        <dbReference type="EMBL" id="KFD67991.1"/>
    </source>
</evidence>
<reference evidence="4 5" key="1">
    <citation type="journal article" date="2014" name="Nat. Genet.">
        <title>Genome and transcriptome of the porcine whipworm Trichuris suis.</title>
        <authorList>
            <person name="Jex A.R."/>
            <person name="Nejsum P."/>
            <person name="Schwarz E.M."/>
            <person name="Hu L."/>
            <person name="Young N.D."/>
            <person name="Hall R.S."/>
            <person name="Korhonen P.K."/>
            <person name="Liao S."/>
            <person name="Thamsborg S."/>
            <person name="Xia J."/>
            <person name="Xu P."/>
            <person name="Wang S."/>
            <person name="Scheerlinck J.P."/>
            <person name="Hofmann A."/>
            <person name="Sternberg P.W."/>
            <person name="Wang J."/>
            <person name="Gasser R.B."/>
        </authorList>
    </citation>
    <scope>NUCLEOTIDE SEQUENCE [LARGE SCALE GENOMIC DNA]</scope>
    <source>
        <strain evidence="4">DCEP-RM93F</strain>
        <strain evidence="3">DCEP-RM93M</strain>
    </source>
</reference>
<dbReference type="PROSITE" id="PS00018">
    <property type="entry name" value="EF_HAND_1"/>
    <property type="match status" value="1"/>
</dbReference>
<dbReference type="AlphaFoldDB" id="A0A085NEU5"/>
<dbReference type="InterPro" id="IPR027417">
    <property type="entry name" value="P-loop_NTPase"/>
</dbReference>
<dbReference type="InterPro" id="IPR040990">
    <property type="entry name" value="DUF5600"/>
</dbReference>
<dbReference type="Proteomes" id="UP000030758">
    <property type="component" value="Unassembled WGS sequence"/>
</dbReference>
<dbReference type="EMBL" id="KL367509">
    <property type="protein sequence ID" value="KFD67991.1"/>
    <property type="molecule type" value="Genomic_DNA"/>
</dbReference>
<sequence length="563" mass="65589">MKLKKRAWNQLRRVFCETVDRNLVVPNLPPPTASTFPEALMLHYRSKILPIEKALNLDVIYPVSMNDGEFMAPSTILIVGPPSVGKTSLIQYILNCDYPGMKIAPESSADRFTIIMHGTHRYSIPATSLVNALNFPYPGLNRFGSIFIRKCYASFTPSPVLEKINIIDTPGIISVEKQKTYRGYDFDSVVTFFADRSDKVIFVFDVYKLDFSEDVRRLINHLQPYEDKIMIVLNKVDSVGWCELDRVQENMMWSLSRTFKRVEVPQVFFGSFWTKPLKRPDMLGIINRYQDQLLIEIRQLPFTVQVRRLNDVVRRAKLARTHALISRNLPRTLPTTKGKAGKAYMHLILRRLTRRVYPKLIIKHKIYFFDLPHPLLIRKLLIGSHRIPGKKVTLSMVHHVEDFLRNDVTAFVSVLPQKSQFEFLKTGRLNNPKIGLISLKHDWCNVSDEANKCRWRESFYRLKPRHGLLHSSHAKEYMRYAGLSVIILNDIWRLVDSDKDDLINEEEFCLLNWLMMQSKRGKGIPLELPEPLKPPDQHKHPCDEMAISRPEDIPEVIFWPRWE</sequence>
<dbReference type="InterPro" id="IPR051943">
    <property type="entry name" value="TRAFAC_Dynamin-like_GTPase"/>
</dbReference>
<dbReference type="Pfam" id="PF18150">
    <property type="entry name" value="DUF5600"/>
    <property type="match status" value="1"/>
</dbReference>
<dbReference type="SUPFAM" id="SSF52540">
    <property type="entry name" value="P-loop containing nucleoside triphosphate hydrolases"/>
    <property type="match status" value="1"/>
</dbReference>
<dbReference type="Gene3D" id="3.40.50.300">
    <property type="entry name" value="P-loop containing nucleotide triphosphate hydrolases"/>
    <property type="match status" value="1"/>
</dbReference>
<dbReference type="InterPro" id="IPR022812">
    <property type="entry name" value="Dynamin"/>
</dbReference>
<gene>
    <name evidence="3" type="ORF">M513_11211</name>
    <name evidence="4" type="ORF">M514_11211</name>
</gene>
<dbReference type="GO" id="GO:0005525">
    <property type="term" value="F:GTP binding"/>
    <property type="evidence" value="ECO:0007669"/>
    <property type="project" value="InterPro"/>
</dbReference>
<protein>
    <recommendedName>
        <fullName evidence="2">EH domain-containing protein</fullName>
    </recommendedName>
</protein>
<evidence type="ECO:0000313" key="3">
    <source>
        <dbReference type="EMBL" id="KFD47920.1"/>
    </source>
</evidence>
<accession>A0A085NEU5</accession>
<dbReference type="Proteomes" id="UP000030764">
    <property type="component" value="Unassembled WGS sequence"/>
</dbReference>
<dbReference type="Pfam" id="PF12763">
    <property type="entry name" value="EH"/>
    <property type="match status" value="1"/>
</dbReference>
<evidence type="ECO:0000256" key="1">
    <source>
        <dbReference type="ARBA" id="ARBA00022837"/>
    </source>
</evidence>
<keyword evidence="1" id="KW-0106">Calcium</keyword>
<name>A0A085NEU5_9BILA</name>
<proteinExistence type="predicted"/>
<dbReference type="InterPro" id="IPR018247">
    <property type="entry name" value="EF_Hand_1_Ca_BS"/>
</dbReference>
<feature type="domain" description="EH" evidence="2">
    <location>
        <begin position="451"/>
        <end position="539"/>
    </location>
</feature>
<dbReference type="InterPro" id="IPR006073">
    <property type="entry name" value="GTP-bd"/>
</dbReference>
<dbReference type="PRINTS" id="PR00195">
    <property type="entry name" value="DYNAMIN"/>
</dbReference>
<evidence type="ECO:0000259" key="2">
    <source>
        <dbReference type="PROSITE" id="PS50031"/>
    </source>
</evidence>
<organism evidence="4">
    <name type="scientific">Trichuris suis</name>
    <name type="common">pig whipworm</name>
    <dbReference type="NCBI Taxonomy" id="68888"/>
    <lineage>
        <taxon>Eukaryota</taxon>
        <taxon>Metazoa</taxon>
        <taxon>Ecdysozoa</taxon>
        <taxon>Nematoda</taxon>
        <taxon>Enoplea</taxon>
        <taxon>Dorylaimia</taxon>
        <taxon>Trichinellida</taxon>
        <taxon>Trichuridae</taxon>
        <taxon>Trichuris</taxon>
    </lineage>
</organism>
<keyword evidence="5" id="KW-1185">Reference proteome</keyword>
<dbReference type="SMART" id="SM00027">
    <property type="entry name" value="EH"/>
    <property type="match status" value="1"/>
</dbReference>
<dbReference type="Gene3D" id="1.10.268.20">
    <property type="match status" value="1"/>
</dbReference>
<dbReference type="SUPFAM" id="SSF47473">
    <property type="entry name" value="EF-hand"/>
    <property type="match status" value="1"/>
</dbReference>
<dbReference type="PANTHER" id="PTHR43681">
    <property type="entry name" value="TRANSMEMBRANE GTPASE FZO"/>
    <property type="match status" value="1"/>
</dbReference>